<keyword evidence="2" id="KW-0808">Transferase</keyword>
<evidence type="ECO:0000259" key="1">
    <source>
        <dbReference type="Pfam" id="PF00535"/>
    </source>
</evidence>
<feature type="domain" description="Glycosyltransferase 2-like" evidence="1">
    <location>
        <begin position="8"/>
        <end position="132"/>
    </location>
</feature>
<keyword evidence="3" id="KW-1185">Reference proteome</keyword>
<evidence type="ECO:0000313" key="2">
    <source>
        <dbReference type="EMBL" id="SDL47414.1"/>
    </source>
</evidence>
<organism evidence="2 3">
    <name type="scientific">Romboutsia lituseburensis DSM 797</name>
    <dbReference type="NCBI Taxonomy" id="1121325"/>
    <lineage>
        <taxon>Bacteria</taxon>
        <taxon>Bacillati</taxon>
        <taxon>Bacillota</taxon>
        <taxon>Clostridia</taxon>
        <taxon>Peptostreptococcales</taxon>
        <taxon>Peptostreptococcaceae</taxon>
        <taxon>Romboutsia</taxon>
    </lineage>
</organism>
<dbReference type="InterPro" id="IPR029044">
    <property type="entry name" value="Nucleotide-diphossugar_trans"/>
</dbReference>
<dbReference type="RefSeq" id="WP_092723019.1">
    <property type="nucleotide sequence ID" value="NZ_FNGW01000002.1"/>
</dbReference>
<sequence>MYKEGFSIITVTNRSYCIKNLIQNYINQNFKSKELIIVINSNLVSIEAFKIYEQIPNIKLFKLDESISLGQCLNFAISKSIYSHIAKFDDDDYYGPNYLNEVYNTFLSINCDIVGKNKTYYYFEKFRRLMIKKNGIENDFSPYIMGSTICFKKDIFNNVKFKNISSREDYYFNKDCIKNGYKIFASSSYNHIVFKHSDNNKHTFLSNMDILIDRCEIVLSNISLSDCFKIVDFK</sequence>
<proteinExistence type="predicted"/>
<name>A0A1G9KDA8_9FIRM</name>
<dbReference type="Proteomes" id="UP000199068">
    <property type="component" value="Unassembled WGS sequence"/>
</dbReference>
<dbReference type="Gene3D" id="3.90.550.10">
    <property type="entry name" value="Spore Coat Polysaccharide Biosynthesis Protein SpsA, Chain A"/>
    <property type="match status" value="1"/>
</dbReference>
<dbReference type="Pfam" id="PF00535">
    <property type="entry name" value="Glycos_transf_2"/>
    <property type="match status" value="1"/>
</dbReference>
<evidence type="ECO:0000313" key="3">
    <source>
        <dbReference type="Proteomes" id="UP000199068"/>
    </source>
</evidence>
<dbReference type="InterPro" id="IPR001173">
    <property type="entry name" value="Glyco_trans_2-like"/>
</dbReference>
<dbReference type="EMBL" id="FNGW01000002">
    <property type="protein sequence ID" value="SDL47414.1"/>
    <property type="molecule type" value="Genomic_DNA"/>
</dbReference>
<dbReference type="GO" id="GO:0016740">
    <property type="term" value="F:transferase activity"/>
    <property type="evidence" value="ECO:0007669"/>
    <property type="project" value="UniProtKB-KW"/>
</dbReference>
<gene>
    <name evidence="2" type="ORF">SAMN04515677_10293</name>
</gene>
<dbReference type="SUPFAM" id="SSF53448">
    <property type="entry name" value="Nucleotide-diphospho-sugar transferases"/>
    <property type="match status" value="1"/>
</dbReference>
<reference evidence="2 3" key="1">
    <citation type="submission" date="2016-10" db="EMBL/GenBank/DDBJ databases">
        <authorList>
            <person name="de Groot N.N."/>
        </authorList>
    </citation>
    <scope>NUCLEOTIDE SEQUENCE [LARGE SCALE GENOMIC DNA]</scope>
    <source>
        <strain evidence="2 3">DSM 797</strain>
    </source>
</reference>
<protein>
    <submittedName>
        <fullName evidence="2">Glycosyl transferase family 2</fullName>
    </submittedName>
</protein>
<dbReference type="AlphaFoldDB" id="A0A1G9KDA8"/>
<dbReference type="STRING" id="1121325.SAMN04515677_10293"/>
<accession>A0A1G9KDA8</accession>